<keyword evidence="1" id="KW-0812">Transmembrane</keyword>
<evidence type="ECO:0000313" key="2">
    <source>
        <dbReference type="EMBL" id="ANY86659.1"/>
    </source>
</evidence>
<protein>
    <submittedName>
        <fullName evidence="2">Uncharacterized protein</fullName>
    </submittedName>
</protein>
<dbReference type="EMBL" id="CP016634">
    <property type="protein sequence ID" value="ANY86659.1"/>
    <property type="molecule type" value="Genomic_DNA"/>
</dbReference>
<proteinExistence type="predicted"/>
<evidence type="ECO:0000256" key="1">
    <source>
        <dbReference type="SAM" id="Phobius"/>
    </source>
</evidence>
<dbReference type="AlphaFoldDB" id="A0A1B2F303"/>
<sequence>MMAIRRNMTRSSVSARVDYSGFASAKRPSSAHSLSHPSNACSSSVASTDSAPFSYSMASLSVPMPRGIAKKHWRTWSGSLCSRKWYSVNFCGSLFYSMFREYDSLYVGVIIFAISISIYMVFYSRHSIASLRALRRQEASEGCRYTFMDIEGIREKRAASLLGRLFAIKPSR</sequence>
<feature type="transmembrane region" description="Helical" evidence="1">
    <location>
        <begin position="105"/>
        <end position="123"/>
    </location>
</feature>
<accession>A0A1B2F303</accession>
<reference evidence="2" key="1">
    <citation type="submission" date="2016-07" db="EMBL/GenBank/DDBJ databases">
        <title>New class B carbapenemase carried by novel plasmid in Pseudomonas putida enviromental strain in eastern Amazonia.</title>
        <authorList>
            <person name="Souza C.O."/>
            <person name="Lima K.V."/>
            <person name="Brasiliense D.M."/>
            <person name="Perez-Chaparro P.J."/>
            <person name="Mamizuka E.M."/>
            <person name="Lima M.O."/>
            <person name="Lima L.N."/>
            <person name="McCulloch J.A."/>
        </authorList>
    </citation>
    <scope>NUCLEOTIDE SEQUENCE [LARGE SCALE GENOMIC DNA]</scope>
    <source>
        <strain evidence="2">IEC33019</strain>
    </source>
</reference>
<keyword evidence="1" id="KW-0472">Membrane</keyword>
<organism evidence="2">
    <name type="scientific">Pseudomonas putida</name>
    <name type="common">Arthrobacter siderocapsulatus</name>
    <dbReference type="NCBI Taxonomy" id="303"/>
    <lineage>
        <taxon>Bacteria</taxon>
        <taxon>Pseudomonadati</taxon>
        <taxon>Pseudomonadota</taxon>
        <taxon>Gammaproteobacteria</taxon>
        <taxon>Pseudomonadales</taxon>
        <taxon>Pseudomonadaceae</taxon>
        <taxon>Pseudomonas</taxon>
    </lineage>
</organism>
<keyword evidence="1" id="KW-1133">Transmembrane helix</keyword>
<name>A0A1B2F303_PSEPU</name>
<gene>
    <name evidence="2" type="ORF">IEC33019_1088</name>
</gene>